<comment type="caution">
    <text evidence="3">The sequence shown here is derived from an EMBL/GenBank/DDBJ whole genome shotgun (WGS) entry which is preliminary data.</text>
</comment>
<dbReference type="GO" id="GO:0007266">
    <property type="term" value="P:Rho protein signal transduction"/>
    <property type="evidence" value="ECO:0007669"/>
    <property type="project" value="InterPro"/>
</dbReference>
<comment type="subcellular location">
    <subcellularLocation>
        <location evidence="1">Cytoplasm</location>
    </subcellularLocation>
</comment>
<dbReference type="GO" id="GO:0005737">
    <property type="term" value="C:cytoplasm"/>
    <property type="evidence" value="ECO:0007669"/>
    <property type="project" value="UniProtKB-SubCell"/>
</dbReference>
<keyword evidence="2" id="KW-0963">Cytoplasm</keyword>
<dbReference type="AlphaFoldDB" id="A0AA35QQS2"/>
<dbReference type="InterPro" id="IPR030045">
    <property type="entry name" value="CTNNAL1"/>
</dbReference>
<name>A0AA35QQS2_9SAUR</name>
<evidence type="ECO:0000256" key="2">
    <source>
        <dbReference type="ARBA" id="ARBA00022490"/>
    </source>
</evidence>
<proteinExistence type="predicted"/>
<dbReference type="GO" id="GO:0007155">
    <property type="term" value="P:cell adhesion"/>
    <property type="evidence" value="ECO:0007669"/>
    <property type="project" value="InterPro"/>
</dbReference>
<dbReference type="GO" id="GO:0051015">
    <property type="term" value="F:actin filament binding"/>
    <property type="evidence" value="ECO:0007669"/>
    <property type="project" value="InterPro"/>
</dbReference>
<protein>
    <submittedName>
        <fullName evidence="3">Alpha-catulin isoform X1</fullName>
    </submittedName>
</protein>
<dbReference type="PANTHER" id="PTHR46342">
    <property type="entry name" value="ALPHA-CATULIN"/>
    <property type="match status" value="1"/>
</dbReference>
<sequence>MCQCMTELQRELHSAATSVAADVIKYHSDHLVLKALKICGTEGNIEAVAEHSCKLSEQKEQLIEICHLLRHVSGTEPLEITCLHAEDTFHVTGPQFKAGILQKDILRLQEQKNASSLLNSLERITQ</sequence>
<evidence type="ECO:0000313" key="4">
    <source>
        <dbReference type="Proteomes" id="UP001178461"/>
    </source>
</evidence>
<dbReference type="Proteomes" id="UP001178461">
    <property type="component" value="Unassembled WGS sequence"/>
</dbReference>
<evidence type="ECO:0000313" key="3">
    <source>
        <dbReference type="EMBL" id="CAI7935425.1"/>
    </source>
</evidence>
<reference evidence="3" key="1">
    <citation type="submission" date="2022-12" db="EMBL/GenBank/DDBJ databases">
        <authorList>
            <person name="Alioto T."/>
            <person name="Alioto T."/>
            <person name="Gomez Garrido J."/>
        </authorList>
    </citation>
    <scope>NUCLEOTIDE SEQUENCE</scope>
</reference>
<accession>A0AA35QQS2</accession>
<gene>
    <name evidence="3" type="ORF">PODLI_1B034268</name>
</gene>
<dbReference type="InterPro" id="IPR036723">
    <property type="entry name" value="Alpha-catenin/vinculin-like_sf"/>
</dbReference>
<dbReference type="Gene3D" id="1.20.120.230">
    <property type="entry name" value="Alpha-catenin/vinculin-like"/>
    <property type="match status" value="1"/>
</dbReference>
<dbReference type="EMBL" id="CANTUW010000535">
    <property type="protein sequence ID" value="CAI7935425.1"/>
    <property type="molecule type" value="Genomic_DNA"/>
</dbReference>
<keyword evidence="4" id="KW-1185">Reference proteome</keyword>
<dbReference type="PANTHER" id="PTHR46342:SF1">
    <property type="entry name" value="ALPHA-CATULIN"/>
    <property type="match status" value="1"/>
</dbReference>
<dbReference type="SUPFAM" id="SSF47220">
    <property type="entry name" value="alpha-catenin/vinculin-like"/>
    <property type="match status" value="1"/>
</dbReference>
<organism evidence="3 4">
    <name type="scientific">Podarcis lilfordi</name>
    <name type="common">Lilford's wall lizard</name>
    <dbReference type="NCBI Taxonomy" id="74358"/>
    <lineage>
        <taxon>Eukaryota</taxon>
        <taxon>Metazoa</taxon>
        <taxon>Chordata</taxon>
        <taxon>Craniata</taxon>
        <taxon>Vertebrata</taxon>
        <taxon>Euteleostomi</taxon>
        <taxon>Lepidosauria</taxon>
        <taxon>Squamata</taxon>
        <taxon>Bifurcata</taxon>
        <taxon>Unidentata</taxon>
        <taxon>Episquamata</taxon>
        <taxon>Laterata</taxon>
        <taxon>Lacertibaenia</taxon>
        <taxon>Lacertidae</taxon>
        <taxon>Podarcis</taxon>
    </lineage>
</organism>
<evidence type="ECO:0000256" key="1">
    <source>
        <dbReference type="ARBA" id="ARBA00004496"/>
    </source>
</evidence>